<dbReference type="EMBL" id="QROV01000006">
    <property type="protein sequence ID" value="RHL61755.1"/>
    <property type="molecule type" value="Genomic_DNA"/>
</dbReference>
<keyword evidence="1" id="KW-0812">Transmembrane</keyword>
<evidence type="ECO:0000313" key="10">
    <source>
        <dbReference type="EMBL" id="UYU73046.1"/>
    </source>
</evidence>
<dbReference type="Proteomes" id="UP001162960">
    <property type="component" value="Chromosome"/>
</dbReference>
<dbReference type="Proteomes" id="UP001156216">
    <property type="component" value="Chromosome"/>
</dbReference>
<evidence type="ECO:0000256" key="1">
    <source>
        <dbReference type="SAM" id="Phobius"/>
    </source>
</evidence>
<evidence type="ECO:0000313" key="13">
    <source>
        <dbReference type="Proteomes" id="UP000095576"/>
    </source>
</evidence>
<evidence type="ECO:0000313" key="2">
    <source>
        <dbReference type="EMBL" id="CUP42096.1"/>
    </source>
</evidence>
<reference evidence="10" key="5">
    <citation type="submission" date="2021-06" db="EMBL/GenBank/DDBJ databases">
        <title>Interrogation of the integrated mobile genetic elements in gut-associated Bacteroides with a consensus prediction approach.</title>
        <authorList>
            <person name="Campbell D.E."/>
            <person name="Leigh J.R."/>
            <person name="Kim T."/>
            <person name="England W."/>
            <person name="Whitaker R.J."/>
            <person name="Degnan P.H."/>
        </authorList>
    </citation>
    <scope>NUCLEOTIDE SEQUENCE</scope>
    <source>
        <strain evidence="11">VPI-3443</strain>
        <strain evidence="10">VPI-BTDOT2</strain>
    </source>
</reference>
<evidence type="ECO:0000313" key="4">
    <source>
        <dbReference type="EMBL" id="KAB4452923.1"/>
    </source>
</evidence>
<evidence type="ECO:0000313" key="5">
    <source>
        <dbReference type="EMBL" id="KAB4457600.1"/>
    </source>
</evidence>
<reference evidence="15 16" key="3">
    <citation type="journal article" date="2019" name="Nat. Med.">
        <title>A library of human gut bacterial isolates paired with longitudinal multiomics data enables mechanistic microbiome research.</title>
        <authorList>
            <person name="Poyet M."/>
            <person name="Groussin M."/>
            <person name="Gibbons S.M."/>
            <person name="Avila-Pacheco J."/>
            <person name="Jiang X."/>
            <person name="Kearney S.M."/>
            <person name="Perrotta A.R."/>
            <person name="Berdy B."/>
            <person name="Zhao S."/>
            <person name="Lieberman T.D."/>
            <person name="Swanson P.K."/>
            <person name="Smith M."/>
            <person name="Roesemann S."/>
            <person name="Alexander J.E."/>
            <person name="Rich S.A."/>
            <person name="Livny J."/>
            <person name="Vlamakis H."/>
            <person name="Clish C."/>
            <person name="Bullock K."/>
            <person name="Deik A."/>
            <person name="Scott J."/>
            <person name="Pierce K.A."/>
            <person name="Xavier R.J."/>
            <person name="Alm E.J."/>
        </authorList>
    </citation>
    <scope>NUCLEOTIDE SEQUENCE [LARGE SCALE GENOMIC DNA]</scope>
    <source>
        <strain evidence="6 18">BIOML-A156</strain>
        <strain evidence="5 15">BIOML-A160</strain>
        <strain evidence="7 16">BIOML-A162</strain>
        <strain evidence="4 17">BIOML-A165</strain>
    </source>
</reference>
<keyword evidence="1" id="KW-1133">Transmembrane helix</keyword>
<evidence type="ECO:0000313" key="17">
    <source>
        <dbReference type="Proteomes" id="UP000460317"/>
    </source>
</evidence>
<protein>
    <submittedName>
        <fullName evidence="9">Uncharacterized protein</fullName>
    </submittedName>
</protein>
<dbReference type="RefSeq" id="WP_011109229.1">
    <property type="nucleotide sequence ID" value="NZ_BQNN01000001.1"/>
</dbReference>
<reference evidence="12 13" key="1">
    <citation type="submission" date="2015-09" db="EMBL/GenBank/DDBJ databases">
        <authorList>
            <consortium name="Pathogen Informatics"/>
        </authorList>
    </citation>
    <scope>NUCLEOTIDE SEQUENCE [LARGE SCALE GENOMIC DNA]</scope>
    <source>
        <strain evidence="3 13">2789STDY5834899</strain>
        <strain evidence="2 12">2789STDY5834945</strain>
    </source>
</reference>
<accession>A0A139JRT2</accession>
<evidence type="ECO:0000313" key="6">
    <source>
        <dbReference type="EMBL" id="KAB4471168.1"/>
    </source>
</evidence>
<reference evidence="9 14" key="2">
    <citation type="submission" date="2018-08" db="EMBL/GenBank/DDBJ databases">
        <title>A genome reference for cultivated species of the human gut microbiota.</title>
        <authorList>
            <person name="Zou Y."/>
            <person name="Xue W."/>
            <person name="Luo G."/>
        </authorList>
    </citation>
    <scope>NUCLEOTIDE SEQUENCE [LARGE SCALE GENOMIC DNA]</scope>
    <source>
        <strain evidence="9 14">AF37-12</strain>
    </source>
</reference>
<evidence type="ECO:0000313" key="12">
    <source>
        <dbReference type="Proteomes" id="UP000095541"/>
    </source>
</evidence>
<dbReference type="Proteomes" id="UP000488521">
    <property type="component" value="Unassembled WGS sequence"/>
</dbReference>
<dbReference type="Proteomes" id="UP000095541">
    <property type="component" value="Unassembled WGS sequence"/>
</dbReference>
<evidence type="ECO:0000313" key="18">
    <source>
        <dbReference type="Proteomes" id="UP000488521"/>
    </source>
</evidence>
<feature type="transmembrane region" description="Helical" evidence="1">
    <location>
        <begin position="69"/>
        <end position="92"/>
    </location>
</feature>
<dbReference type="EMBL" id="CP083685">
    <property type="protein sequence ID" value="UYU89707.1"/>
    <property type="molecule type" value="Genomic_DNA"/>
</dbReference>
<evidence type="ECO:0000313" key="14">
    <source>
        <dbReference type="Proteomes" id="UP000283616"/>
    </source>
</evidence>
<keyword evidence="1" id="KW-0472">Membrane</keyword>
<dbReference type="Proteomes" id="UP000436825">
    <property type="component" value="Unassembled WGS sequence"/>
</dbReference>
<dbReference type="Proteomes" id="UP000782901">
    <property type="component" value="Unassembled WGS sequence"/>
</dbReference>
<evidence type="ECO:0000313" key="7">
    <source>
        <dbReference type="EMBL" id="KAB4479445.1"/>
    </source>
</evidence>
<dbReference type="EMBL" id="CZAP01000009">
    <property type="protein sequence ID" value="CUP62832.1"/>
    <property type="molecule type" value="Genomic_DNA"/>
</dbReference>
<dbReference type="EMBL" id="WCRY01000019">
    <property type="protein sequence ID" value="KAB4479445.1"/>
    <property type="molecule type" value="Genomic_DNA"/>
</dbReference>
<dbReference type="Proteomes" id="UP000436858">
    <property type="component" value="Unassembled WGS sequence"/>
</dbReference>
<evidence type="ECO:0000313" key="8">
    <source>
        <dbReference type="EMBL" id="MBS5412991.1"/>
    </source>
</evidence>
<dbReference type="EMBL" id="JAGZEE010000041">
    <property type="protein sequence ID" value="MBS5412991.1"/>
    <property type="molecule type" value="Genomic_DNA"/>
</dbReference>
<dbReference type="PATRIC" id="fig|818.29.peg.5179"/>
<evidence type="ECO:0000313" key="16">
    <source>
        <dbReference type="Proteomes" id="UP000436858"/>
    </source>
</evidence>
<evidence type="ECO:0000313" key="15">
    <source>
        <dbReference type="Proteomes" id="UP000436825"/>
    </source>
</evidence>
<gene>
    <name evidence="9" type="ORF">DW011_07190</name>
    <name evidence="3" type="ORF">ERS852511_02706</name>
    <name evidence="2" type="ORF">ERS852557_00534</name>
    <name evidence="6" type="ORF">GAN59_18480</name>
    <name evidence="5" type="ORF">GAN75_05225</name>
    <name evidence="7" type="ORF">GAN91_18660</name>
    <name evidence="4" type="ORF">GAN93_09910</name>
    <name evidence="8" type="ORF">KHY35_20180</name>
    <name evidence="10" type="ORF">KQP59_08070</name>
    <name evidence="11" type="ORF">KQP74_17360</name>
</gene>
<dbReference type="Proteomes" id="UP000095576">
    <property type="component" value="Unassembled WGS sequence"/>
</dbReference>
<organism evidence="9 14">
    <name type="scientific">Bacteroides thetaiotaomicron</name>
    <dbReference type="NCBI Taxonomy" id="818"/>
    <lineage>
        <taxon>Bacteria</taxon>
        <taxon>Pseudomonadati</taxon>
        <taxon>Bacteroidota</taxon>
        <taxon>Bacteroidia</taxon>
        <taxon>Bacteroidales</taxon>
        <taxon>Bacteroidaceae</taxon>
        <taxon>Bacteroides</taxon>
    </lineage>
</organism>
<evidence type="ECO:0000313" key="3">
    <source>
        <dbReference type="EMBL" id="CUP62832.1"/>
    </source>
</evidence>
<proteinExistence type="predicted"/>
<dbReference type="EMBL" id="WCRS01000015">
    <property type="protein sequence ID" value="KAB4471168.1"/>
    <property type="molecule type" value="Genomic_DNA"/>
</dbReference>
<evidence type="ECO:0000313" key="11">
    <source>
        <dbReference type="EMBL" id="UYU89707.1"/>
    </source>
</evidence>
<dbReference type="EMBL" id="CP083681">
    <property type="protein sequence ID" value="UYU73046.1"/>
    <property type="molecule type" value="Genomic_DNA"/>
</dbReference>
<evidence type="ECO:0000313" key="9">
    <source>
        <dbReference type="EMBL" id="RHL61755.1"/>
    </source>
</evidence>
<dbReference type="EMBL" id="WCSB01000007">
    <property type="protein sequence ID" value="KAB4452923.1"/>
    <property type="molecule type" value="Genomic_DNA"/>
</dbReference>
<name>A0A139JRT2_BACT4</name>
<dbReference type="EMBL" id="CZBI01000001">
    <property type="protein sequence ID" value="CUP42096.1"/>
    <property type="molecule type" value="Genomic_DNA"/>
</dbReference>
<dbReference type="GeneID" id="60925557"/>
<dbReference type="EMBL" id="WCRW01000003">
    <property type="protein sequence ID" value="KAB4457600.1"/>
    <property type="molecule type" value="Genomic_DNA"/>
</dbReference>
<dbReference type="Proteomes" id="UP000283616">
    <property type="component" value="Unassembled WGS sequence"/>
</dbReference>
<dbReference type="AlphaFoldDB" id="A0A139JRT2"/>
<dbReference type="Proteomes" id="UP000460317">
    <property type="component" value="Unassembled WGS sequence"/>
</dbReference>
<reference evidence="8" key="4">
    <citation type="submission" date="2021-02" db="EMBL/GenBank/DDBJ databases">
        <title>Infant gut strain persistence is associated with maternal origin, phylogeny, and functional potential including surface adhesion and iron acquisition.</title>
        <authorList>
            <person name="Lou Y.C."/>
        </authorList>
    </citation>
    <scope>NUCLEOTIDE SEQUENCE</scope>
    <source>
        <strain evidence="8">L3_082_243G1_dasL3_082_243G1_maxbin2.maxbin.015s ta_sub</strain>
    </source>
</reference>
<sequence>MGGEGHMLDMIRRLKDGKEASRLRRERRNDKLGRLRRNNDPYLLPDTTPEEMERIIKDSEKKKEKDNSYFVWGTLIIMGVLIGCAVLLWAIFFNG</sequence>